<dbReference type="AlphaFoldDB" id="A0A6J4Q5C6"/>
<keyword evidence="2" id="KW-0378">Hydrolase</keyword>
<sequence length="461" mass="52167">MQEEEVPKTLDRSSAGFRDVNPLAAGVLKRNGVKSWTKPAPSLYPHQWSWDSAFIALGLAHVDNRRATDELEALFSAQWKTGKVPHIVFDPEAPPRSYFPDAERWNSNGLSEHAPTGPHTSGLCQPPVHALAVRRIWETAQGKDERRMENARRFLRENYPRLLSWHRYLATARDPEGSGLVTIYHPWESGTDNSPRWDGPLDRIPIGEVPTYTRRDVQHVSDPSHRPTDEEYDRFLWLLELLKRARYEEADIYGAHPFLVKDVLFSAILVAANQALLEIHAAVGAPEEDRATIERWIERGKEGLEEQWDPQLGLCLDRDVLTGEPLRVRTVAGFAPLISGGIGERRLSEVLHTFDSPDFTGNPQLHRPLPPSTAPDEPGFHPRSYWRGPVWPVANWLLWWSLLRAGEPERAASLRHHTLEELAESGFAEYFEPFTGEPLGSREQSWTAAIALDMLATEAAV</sequence>
<dbReference type="GO" id="GO:0004573">
    <property type="term" value="F:Glc3Man9GlcNAc2 oligosaccharide glucosidase activity"/>
    <property type="evidence" value="ECO:0007669"/>
    <property type="project" value="InterPro"/>
</dbReference>
<evidence type="ECO:0000256" key="3">
    <source>
        <dbReference type="ARBA" id="ARBA00023295"/>
    </source>
</evidence>
<dbReference type="Pfam" id="PF22422">
    <property type="entry name" value="MGH1-like_GH"/>
    <property type="match status" value="1"/>
</dbReference>
<accession>A0A6J4Q5C6</accession>
<comment type="similarity">
    <text evidence="1">Belongs to the glycosyl hydrolase 63 family.</text>
</comment>
<evidence type="ECO:0000256" key="2">
    <source>
        <dbReference type="ARBA" id="ARBA00022801"/>
    </source>
</evidence>
<dbReference type="GO" id="GO:0006487">
    <property type="term" value="P:protein N-linked glycosylation"/>
    <property type="evidence" value="ECO:0007669"/>
    <property type="project" value="TreeGrafter"/>
</dbReference>
<evidence type="ECO:0000256" key="1">
    <source>
        <dbReference type="ARBA" id="ARBA00010833"/>
    </source>
</evidence>
<protein>
    <submittedName>
        <fullName evidence="5">GH63</fullName>
    </submittedName>
</protein>
<dbReference type="InterPro" id="IPR012341">
    <property type="entry name" value="6hp_glycosidase-like_sf"/>
</dbReference>
<dbReference type="SUPFAM" id="SSF48208">
    <property type="entry name" value="Six-hairpin glycosidases"/>
    <property type="match status" value="1"/>
</dbReference>
<dbReference type="PANTHER" id="PTHR10412:SF11">
    <property type="entry name" value="MANNOSYL-OLIGOSACCHARIDE GLUCOSIDASE"/>
    <property type="match status" value="1"/>
</dbReference>
<evidence type="ECO:0000313" key="5">
    <source>
        <dbReference type="EMBL" id="CAA9430912.1"/>
    </source>
</evidence>
<feature type="domain" description="Mannosylglycerate hydrolase MGH1-like glycoside hydrolase" evidence="4">
    <location>
        <begin position="44"/>
        <end position="447"/>
    </location>
</feature>
<dbReference type="Gene3D" id="1.50.10.10">
    <property type="match status" value="1"/>
</dbReference>
<reference evidence="5" key="1">
    <citation type="submission" date="2020-02" db="EMBL/GenBank/DDBJ databases">
        <authorList>
            <person name="Meier V. D."/>
        </authorList>
    </citation>
    <scope>NUCLEOTIDE SEQUENCE</scope>
    <source>
        <strain evidence="5">AVDCRST_MAG22</strain>
    </source>
</reference>
<dbReference type="InterPro" id="IPR008928">
    <property type="entry name" value="6-hairpin_glycosidase_sf"/>
</dbReference>
<dbReference type="GO" id="GO:0009311">
    <property type="term" value="P:oligosaccharide metabolic process"/>
    <property type="evidence" value="ECO:0007669"/>
    <property type="project" value="InterPro"/>
</dbReference>
<evidence type="ECO:0000259" key="4">
    <source>
        <dbReference type="Pfam" id="PF22422"/>
    </source>
</evidence>
<dbReference type="EMBL" id="CADCUV010000154">
    <property type="protein sequence ID" value="CAA9430912.1"/>
    <property type="molecule type" value="Genomic_DNA"/>
</dbReference>
<dbReference type="InterPro" id="IPR054491">
    <property type="entry name" value="MGH1-like_GH"/>
</dbReference>
<organism evidence="5">
    <name type="scientific">uncultured Rubrobacteraceae bacterium</name>
    <dbReference type="NCBI Taxonomy" id="349277"/>
    <lineage>
        <taxon>Bacteria</taxon>
        <taxon>Bacillati</taxon>
        <taxon>Actinomycetota</taxon>
        <taxon>Rubrobacteria</taxon>
        <taxon>Rubrobacterales</taxon>
        <taxon>Rubrobacteraceae</taxon>
        <taxon>environmental samples</taxon>
    </lineage>
</organism>
<proteinExistence type="inferred from homology"/>
<dbReference type="PANTHER" id="PTHR10412">
    <property type="entry name" value="MANNOSYL-OLIGOSACCHARIDE GLUCOSIDASE"/>
    <property type="match status" value="1"/>
</dbReference>
<gene>
    <name evidence="5" type="ORF">AVDCRST_MAG22-3278</name>
</gene>
<name>A0A6J4Q5C6_9ACTN</name>
<keyword evidence="3" id="KW-0326">Glycosidase</keyword>
<dbReference type="InterPro" id="IPR004888">
    <property type="entry name" value="Glycoside_hydrolase_63"/>
</dbReference>